<evidence type="ECO:0000313" key="2">
    <source>
        <dbReference type="Proteomes" id="UP000231419"/>
    </source>
</evidence>
<dbReference type="EMBL" id="MF668286">
    <property type="protein sequence ID" value="ASZ75042.1"/>
    <property type="molecule type" value="Genomic_DNA"/>
</dbReference>
<protein>
    <submittedName>
        <fullName evidence="1">Uncharacterized protein</fullName>
    </submittedName>
</protein>
<accession>A0A2D1A2K9</accession>
<dbReference type="Proteomes" id="UP000231419">
    <property type="component" value="Segment"/>
</dbReference>
<organism evidence="1 2">
    <name type="scientific">Rhodococcus phage Trina</name>
    <dbReference type="NCBI Taxonomy" id="2027905"/>
    <lineage>
        <taxon>Viruses</taxon>
        <taxon>Duplodnaviria</taxon>
        <taxon>Heunggongvirae</taxon>
        <taxon>Uroviricota</taxon>
        <taxon>Caudoviricetes</taxon>
        <taxon>Trinavirus</taxon>
        <taxon>Trinavirus trina</taxon>
    </lineage>
</organism>
<sequence length="98" mass="11190">MSVAATIRSQIEIGVLMALGASDLIYWEDMFEFKARILPKASAQRARVMRVQIKLDSNDTYSIEVGYVHKFDWVTHKHFDNVYADNLNQVLIGLDNVS</sequence>
<gene>
    <name evidence="1" type="ORF">SEA_TRINA_264</name>
</gene>
<proteinExistence type="predicted"/>
<evidence type="ECO:0000313" key="1">
    <source>
        <dbReference type="EMBL" id="ASZ75042.1"/>
    </source>
</evidence>
<name>A0A2D1A2K9_9CAUD</name>
<keyword evidence="2" id="KW-1185">Reference proteome</keyword>
<reference evidence="2" key="1">
    <citation type="submission" date="2017-08" db="EMBL/GenBank/DDBJ databases">
        <authorList>
            <person name="de Groot N.N."/>
        </authorList>
    </citation>
    <scope>NUCLEOTIDE SEQUENCE [LARGE SCALE GENOMIC DNA]</scope>
</reference>